<evidence type="ECO:0000313" key="2">
    <source>
        <dbReference type="Proteomes" id="UP000318313"/>
    </source>
</evidence>
<gene>
    <name evidence="1" type="ORF">Enr17x_54650</name>
</gene>
<dbReference type="KEGG" id="gfm:Enr17x_54650"/>
<reference evidence="1 2" key="1">
    <citation type="submission" date="2019-03" db="EMBL/GenBank/DDBJ databases">
        <title>Deep-cultivation of Planctomycetes and their phenomic and genomic characterization uncovers novel biology.</title>
        <authorList>
            <person name="Wiegand S."/>
            <person name="Jogler M."/>
            <person name="Boedeker C."/>
            <person name="Pinto D."/>
            <person name="Vollmers J."/>
            <person name="Rivas-Marin E."/>
            <person name="Kohn T."/>
            <person name="Peeters S.H."/>
            <person name="Heuer A."/>
            <person name="Rast P."/>
            <person name="Oberbeckmann S."/>
            <person name="Bunk B."/>
            <person name="Jeske O."/>
            <person name="Meyerdierks A."/>
            <person name="Storesund J.E."/>
            <person name="Kallscheuer N."/>
            <person name="Luecker S."/>
            <person name="Lage O.M."/>
            <person name="Pohl T."/>
            <person name="Merkel B.J."/>
            <person name="Hornburger P."/>
            <person name="Mueller R.-W."/>
            <person name="Bruemmer F."/>
            <person name="Labrenz M."/>
            <person name="Spormann A.M."/>
            <person name="Op den Camp H."/>
            <person name="Overmann J."/>
            <person name="Amann R."/>
            <person name="Jetten M.S.M."/>
            <person name="Mascher T."/>
            <person name="Medema M.H."/>
            <person name="Devos D.P."/>
            <person name="Kaster A.-K."/>
            <person name="Ovreas L."/>
            <person name="Rohde M."/>
            <person name="Galperin M.Y."/>
            <person name="Jogler C."/>
        </authorList>
    </citation>
    <scope>NUCLEOTIDE SEQUENCE [LARGE SCALE GENOMIC DNA]</scope>
    <source>
        <strain evidence="1 2">Enr17</strain>
    </source>
</reference>
<dbReference type="EMBL" id="CP037452">
    <property type="protein sequence ID" value="QDV53390.1"/>
    <property type="molecule type" value="Genomic_DNA"/>
</dbReference>
<protein>
    <submittedName>
        <fullName evidence="1">Uncharacterized protein</fullName>
    </submittedName>
</protein>
<organism evidence="1 2">
    <name type="scientific">Gimesia fumaroli</name>
    <dbReference type="NCBI Taxonomy" id="2527976"/>
    <lineage>
        <taxon>Bacteria</taxon>
        <taxon>Pseudomonadati</taxon>
        <taxon>Planctomycetota</taxon>
        <taxon>Planctomycetia</taxon>
        <taxon>Planctomycetales</taxon>
        <taxon>Planctomycetaceae</taxon>
        <taxon>Gimesia</taxon>
    </lineage>
</organism>
<evidence type="ECO:0000313" key="1">
    <source>
        <dbReference type="EMBL" id="QDV53390.1"/>
    </source>
</evidence>
<sequence>MESAFFFAIIVRVYISLMIEKHPDTFRDSHQIRRACAIARLVRWCWFITLPTRVTEEAALYGRPQGLRGIYVDVRMFFLVPLTT</sequence>
<proteinExistence type="predicted"/>
<accession>A0A518IJY1</accession>
<keyword evidence="2" id="KW-1185">Reference proteome</keyword>
<dbReference type="AlphaFoldDB" id="A0A518IJY1"/>
<name>A0A518IJY1_9PLAN</name>
<dbReference type="Proteomes" id="UP000318313">
    <property type="component" value="Chromosome"/>
</dbReference>